<dbReference type="AlphaFoldDB" id="A0A819W628"/>
<protein>
    <submittedName>
        <fullName evidence="2">Uncharacterized protein</fullName>
    </submittedName>
</protein>
<gene>
    <name evidence="2" type="ORF">UXM345_LOCUS23259</name>
    <name evidence="1" type="ORF">XDN619_LOCUS15786</name>
</gene>
<evidence type="ECO:0000313" key="1">
    <source>
        <dbReference type="EMBL" id="CAF2086631.1"/>
    </source>
</evidence>
<reference evidence="2" key="1">
    <citation type="submission" date="2021-02" db="EMBL/GenBank/DDBJ databases">
        <authorList>
            <person name="Nowell W R."/>
        </authorList>
    </citation>
    <scope>NUCLEOTIDE SEQUENCE</scope>
</reference>
<accession>A0A819W628</accession>
<dbReference type="EMBL" id="CAJNRG010006503">
    <property type="protein sequence ID" value="CAF2086631.1"/>
    <property type="molecule type" value="Genomic_DNA"/>
</dbReference>
<evidence type="ECO:0000313" key="3">
    <source>
        <dbReference type="Proteomes" id="UP000663842"/>
    </source>
</evidence>
<sequence length="370" mass="43143">MRFDNEVGDFTSYILKDLLFTSTSLKYVFVKPDNVFVHTAYLDFREENVSSIEHFTLLSVLTDLEKLCSVAPALRTLNITAMIYHPAHKFCLNLFENVRRLSLTIYHLYLSTIEQLLYEMRKLVDLILNANDVYYNMCDGAAWEFHKTTWSKDSIKLDSFRSLFWLDKKQWYVGYDRCTVSGFSLLYSIPYFMNAYPWHSMKGDTNTISTEPQVLSLNNINGFTVDEQLPTDYKYLRRMTNLQKLVIDESDKNLNVFFHKILSHIDISRITTLSIAEGRSMIDTNRFVQFIFSMPHLRTISASITYEISILLTLASEYNYRKKINSKFYPDVDLNPSILLNSIPKTISNIVVYHPVNITHADFQAFVTPD</sequence>
<organism evidence="2 3">
    <name type="scientific">Rotaria magnacalcarata</name>
    <dbReference type="NCBI Taxonomy" id="392030"/>
    <lineage>
        <taxon>Eukaryota</taxon>
        <taxon>Metazoa</taxon>
        <taxon>Spiralia</taxon>
        <taxon>Gnathifera</taxon>
        <taxon>Rotifera</taxon>
        <taxon>Eurotatoria</taxon>
        <taxon>Bdelloidea</taxon>
        <taxon>Philodinida</taxon>
        <taxon>Philodinidae</taxon>
        <taxon>Rotaria</taxon>
    </lineage>
</organism>
<dbReference type="Proteomes" id="UP000663887">
    <property type="component" value="Unassembled WGS sequence"/>
</dbReference>
<evidence type="ECO:0000313" key="2">
    <source>
        <dbReference type="EMBL" id="CAF4118509.1"/>
    </source>
</evidence>
<dbReference type="Proteomes" id="UP000663842">
    <property type="component" value="Unassembled WGS sequence"/>
</dbReference>
<dbReference type="EMBL" id="CAJOBF010003979">
    <property type="protein sequence ID" value="CAF4118509.1"/>
    <property type="molecule type" value="Genomic_DNA"/>
</dbReference>
<name>A0A819W628_9BILA</name>
<proteinExistence type="predicted"/>
<comment type="caution">
    <text evidence="2">The sequence shown here is derived from an EMBL/GenBank/DDBJ whole genome shotgun (WGS) entry which is preliminary data.</text>
</comment>